<dbReference type="AlphaFoldDB" id="A0AAV6G3X5"/>
<dbReference type="Proteomes" id="UP000823561">
    <property type="component" value="Chromosome 16"/>
</dbReference>
<name>A0AAV6G3X5_9TELE</name>
<evidence type="ECO:0000313" key="1">
    <source>
        <dbReference type="EMBL" id="KAG5268190.1"/>
    </source>
</evidence>
<comment type="caution">
    <text evidence="1">The sequence shown here is derived from an EMBL/GenBank/DDBJ whole genome shotgun (WGS) entry which is preliminary data.</text>
</comment>
<organism evidence="1 2">
    <name type="scientific">Alosa alosa</name>
    <name type="common">allis shad</name>
    <dbReference type="NCBI Taxonomy" id="278164"/>
    <lineage>
        <taxon>Eukaryota</taxon>
        <taxon>Metazoa</taxon>
        <taxon>Chordata</taxon>
        <taxon>Craniata</taxon>
        <taxon>Vertebrata</taxon>
        <taxon>Euteleostomi</taxon>
        <taxon>Actinopterygii</taxon>
        <taxon>Neopterygii</taxon>
        <taxon>Teleostei</taxon>
        <taxon>Clupei</taxon>
        <taxon>Clupeiformes</taxon>
        <taxon>Clupeoidei</taxon>
        <taxon>Clupeidae</taxon>
        <taxon>Alosa</taxon>
    </lineage>
</organism>
<protein>
    <submittedName>
        <fullName evidence="1">Uncharacterized protein</fullName>
    </submittedName>
</protein>
<dbReference type="EMBL" id="JADWDJ010000016">
    <property type="protein sequence ID" value="KAG5268190.1"/>
    <property type="molecule type" value="Genomic_DNA"/>
</dbReference>
<reference evidence="1" key="1">
    <citation type="submission" date="2020-10" db="EMBL/GenBank/DDBJ databases">
        <title>Chromosome-scale genome assembly of the Allis shad, Alosa alosa.</title>
        <authorList>
            <person name="Margot Z."/>
            <person name="Christophe K."/>
            <person name="Cabau C."/>
            <person name="Louis A."/>
            <person name="Berthelot C."/>
            <person name="Parey E."/>
            <person name="Roest Crollius H."/>
            <person name="Montfort J."/>
            <person name="Robinson-Rechavi M."/>
            <person name="Bucao C."/>
            <person name="Bouchez O."/>
            <person name="Gislard M."/>
            <person name="Lluch J."/>
            <person name="Milhes M."/>
            <person name="Lampietro C."/>
            <person name="Lopez Roques C."/>
            <person name="Donnadieu C."/>
            <person name="Braasch I."/>
            <person name="Desvignes T."/>
            <person name="Postlethwait J."/>
            <person name="Bobe J."/>
            <person name="Guiguen Y."/>
        </authorList>
    </citation>
    <scope>NUCLEOTIDE SEQUENCE</scope>
    <source>
        <strain evidence="1">M-15738</strain>
        <tissue evidence="1">Blood</tissue>
    </source>
</reference>
<sequence length="115" mass="13511">MLAGPRCWSRWRRPYVSPRTMMRVWRSPWLRPGKSSNLLVMILIRVTWLLMRFLEHYILNGPDPKALDAVLEQLNDRNRKNPQNLDKAVAAHIHQVKQNLAKTTQELIPVVFSNT</sequence>
<accession>A0AAV6G3X5</accession>
<gene>
    <name evidence="1" type="ORF">AALO_G00209260</name>
</gene>
<proteinExistence type="predicted"/>
<keyword evidence="2" id="KW-1185">Reference proteome</keyword>
<evidence type="ECO:0000313" key="2">
    <source>
        <dbReference type="Proteomes" id="UP000823561"/>
    </source>
</evidence>